<reference evidence="2 3" key="1">
    <citation type="submission" date="2016-03" db="EMBL/GenBank/DDBJ databases">
        <title>Acinetobacter genomospecies 28 strain ANC 4149.</title>
        <authorList>
            <person name="Radolfova-Krizova L."/>
            <person name="Nemec A."/>
        </authorList>
    </citation>
    <scope>NUCLEOTIDE SEQUENCE [LARGE SCALE GENOMIC DNA]</scope>
    <source>
        <strain evidence="2 3">ANC 4149</strain>
    </source>
</reference>
<feature type="transmembrane region" description="Helical" evidence="1">
    <location>
        <begin position="47"/>
        <end position="80"/>
    </location>
</feature>
<name>A0A151XXS1_9GAMM</name>
<dbReference type="STRING" id="1806892.AZH43_03915"/>
<dbReference type="Proteomes" id="UP000076276">
    <property type="component" value="Unassembled WGS sequence"/>
</dbReference>
<keyword evidence="1" id="KW-0472">Membrane</keyword>
<organism evidence="2 3">
    <name type="scientific">Acinetobacter pragensis</name>
    <dbReference type="NCBI Taxonomy" id="1806892"/>
    <lineage>
        <taxon>Bacteria</taxon>
        <taxon>Pseudomonadati</taxon>
        <taxon>Pseudomonadota</taxon>
        <taxon>Gammaproteobacteria</taxon>
        <taxon>Moraxellales</taxon>
        <taxon>Moraxellaceae</taxon>
        <taxon>Acinetobacter</taxon>
    </lineage>
</organism>
<keyword evidence="1" id="KW-0812">Transmembrane</keyword>
<dbReference type="OrthoDB" id="6657720at2"/>
<dbReference type="EMBL" id="LUAW01000056">
    <property type="protein sequence ID" value="KYQ70623.1"/>
    <property type="molecule type" value="Genomic_DNA"/>
</dbReference>
<evidence type="ECO:0000256" key="1">
    <source>
        <dbReference type="SAM" id="Phobius"/>
    </source>
</evidence>
<dbReference type="AlphaFoldDB" id="A0A151XXS1"/>
<feature type="transmembrane region" description="Helical" evidence="1">
    <location>
        <begin position="15"/>
        <end position="35"/>
    </location>
</feature>
<evidence type="ECO:0000313" key="2">
    <source>
        <dbReference type="EMBL" id="KYQ70623.1"/>
    </source>
</evidence>
<accession>A0A151XXS1</accession>
<comment type="caution">
    <text evidence="2">The sequence shown here is derived from an EMBL/GenBank/DDBJ whole genome shotgun (WGS) entry which is preliminary data.</text>
</comment>
<gene>
    <name evidence="2" type="ORF">AZH43_03915</name>
</gene>
<keyword evidence="3" id="KW-1185">Reference proteome</keyword>
<sequence length="127" mass="13709">MNSLWAVLDSIPEDSIAITVYLLGSLIILASWYAIAKRLPKPLGGITWIVGFAVLLTPTVSEGSNASIAPAIFGLLFGLLTKDQPLVWSNLSLILFVIGIGFVIGYFWSKFNANKISISLNKKSSPL</sequence>
<dbReference type="RefSeq" id="WP_067672174.1">
    <property type="nucleotide sequence ID" value="NZ_CBCSIK010000009.1"/>
</dbReference>
<feature type="transmembrane region" description="Helical" evidence="1">
    <location>
        <begin position="86"/>
        <end position="108"/>
    </location>
</feature>
<protein>
    <submittedName>
        <fullName evidence="2">Uncharacterized protein</fullName>
    </submittedName>
</protein>
<evidence type="ECO:0000313" key="3">
    <source>
        <dbReference type="Proteomes" id="UP000076276"/>
    </source>
</evidence>
<proteinExistence type="predicted"/>
<keyword evidence="1" id="KW-1133">Transmembrane helix</keyword>